<feature type="compositionally biased region" description="Low complexity" evidence="1">
    <location>
        <begin position="288"/>
        <end position="299"/>
    </location>
</feature>
<gene>
    <name evidence="2" type="ORF">N657DRAFT_629496</name>
</gene>
<comment type="caution">
    <text evidence="2">The sequence shown here is derived from an EMBL/GenBank/DDBJ whole genome shotgun (WGS) entry which is preliminary data.</text>
</comment>
<evidence type="ECO:0000313" key="2">
    <source>
        <dbReference type="EMBL" id="KAK4128377.1"/>
    </source>
</evidence>
<feature type="compositionally biased region" description="Basic residues" evidence="1">
    <location>
        <begin position="40"/>
        <end position="49"/>
    </location>
</feature>
<reference evidence="2" key="2">
    <citation type="submission" date="2023-05" db="EMBL/GenBank/DDBJ databases">
        <authorList>
            <consortium name="Lawrence Berkeley National Laboratory"/>
            <person name="Steindorff A."/>
            <person name="Hensen N."/>
            <person name="Bonometti L."/>
            <person name="Westerberg I."/>
            <person name="Brannstrom I.O."/>
            <person name="Guillou S."/>
            <person name="Cros-Aarteil S."/>
            <person name="Calhoun S."/>
            <person name="Haridas S."/>
            <person name="Kuo A."/>
            <person name="Mondo S."/>
            <person name="Pangilinan J."/>
            <person name="Riley R."/>
            <person name="Labutti K."/>
            <person name="Andreopoulos B."/>
            <person name="Lipzen A."/>
            <person name="Chen C."/>
            <person name="Yanf M."/>
            <person name="Daum C."/>
            <person name="Ng V."/>
            <person name="Clum A."/>
            <person name="Ohm R."/>
            <person name="Martin F."/>
            <person name="Silar P."/>
            <person name="Natvig D."/>
            <person name="Lalanne C."/>
            <person name="Gautier V."/>
            <person name="Ament-Velasquez S.L."/>
            <person name="Kruys A."/>
            <person name="Hutchinson M.I."/>
            <person name="Powell A.J."/>
            <person name="Barry K."/>
            <person name="Miller A.N."/>
            <person name="Grigoriev I.V."/>
            <person name="Debuchy R."/>
            <person name="Gladieux P."/>
            <person name="Thoren M.H."/>
            <person name="Johannesson H."/>
        </authorList>
    </citation>
    <scope>NUCLEOTIDE SEQUENCE</scope>
    <source>
        <strain evidence="2">CBS 731.68</strain>
    </source>
</reference>
<feature type="compositionally biased region" description="Low complexity" evidence="1">
    <location>
        <begin position="233"/>
        <end position="243"/>
    </location>
</feature>
<dbReference type="Proteomes" id="UP001302602">
    <property type="component" value="Unassembled WGS sequence"/>
</dbReference>
<name>A0AAN6Z7X6_9PEZI</name>
<dbReference type="GeneID" id="87827660"/>
<feature type="compositionally biased region" description="Acidic residues" evidence="1">
    <location>
        <begin position="58"/>
        <end position="69"/>
    </location>
</feature>
<dbReference type="RefSeq" id="XP_062652148.1">
    <property type="nucleotide sequence ID" value="XM_062790891.1"/>
</dbReference>
<organism evidence="2 3">
    <name type="scientific">Parathielavia appendiculata</name>
    <dbReference type="NCBI Taxonomy" id="2587402"/>
    <lineage>
        <taxon>Eukaryota</taxon>
        <taxon>Fungi</taxon>
        <taxon>Dikarya</taxon>
        <taxon>Ascomycota</taxon>
        <taxon>Pezizomycotina</taxon>
        <taxon>Sordariomycetes</taxon>
        <taxon>Sordariomycetidae</taxon>
        <taxon>Sordariales</taxon>
        <taxon>Chaetomiaceae</taxon>
        <taxon>Parathielavia</taxon>
    </lineage>
</organism>
<reference evidence="2" key="1">
    <citation type="journal article" date="2023" name="Mol. Phylogenet. Evol.">
        <title>Genome-scale phylogeny and comparative genomics of the fungal order Sordariales.</title>
        <authorList>
            <person name="Hensen N."/>
            <person name="Bonometti L."/>
            <person name="Westerberg I."/>
            <person name="Brannstrom I.O."/>
            <person name="Guillou S."/>
            <person name="Cros-Aarteil S."/>
            <person name="Calhoun S."/>
            <person name="Haridas S."/>
            <person name="Kuo A."/>
            <person name="Mondo S."/>
            <person name="Pangilinan J."/>
            <person name="Riley R."/>
            <person name="LaButti K."/>
            <person name="Andreopoulos B."/>
            <person name="Lipzen A."/>
            <person name="Chen C."/>
            <person name="Yan M."/>
            <person name="Daum C."/>
            <person name="Ng V."/>
            <person name="Clum A."/>
            <person name="Steindorff A."/>
            <person name="Ohm R.A."/>
            <person name="Martin F."/>
            <person name="Silar P."/>
            <person name="Natvig D.O."/>
            <person name="Lalanne C."/>
            <person name="Gautier V."/>
            <person name="Ament-Velasquez S.L."/>
            <person name="Kruys A."/>
            <person name="Hutchinson M.I."/>
            <person name="Powell A.J."/>
            <person name="Barry K."/>
            <person name="Miller A.N."/>
            <person name="Grigoriev I.V."/>
            <person name="Debuchy R."/>
            <person name="Gladieux P."/>
            <person name="Hiltunen Thoren M."/>
            <person name="Johannesson H."/>
        </authorList>
    </citation>
    <scope>NUCLEOTIDE SEQUENCE</scope>
    <source>
        <strain evidence="2">CBS 731.68</strain>
    </source>
</reference>
<feature type="region of interest" description="Disordered" evidence="1">
    <location>
        <begin position="202"/>
        <end position="385"/>
    </location>
</feature>
<feature type="compositionally biased region" description="Low complexity" evidence="1">
    <location>
        <begin position="437"/>
        <end position="447"/>
    </location>
</feature>
<dbReference type="EMBL" id="MU853223">
    <property type="protein sequence ID" value="KAK4128377.1"/>
    <property type="molecule type" value="Genomic_DNA"/>
</dbReference>
<feature type="compositionally biased region" description="Basic and acidic residues" evidence="1">
    <location>
        <begin position="313"/>
        <end position="328"/>
    </location>
</feature>
<protein>
    <submittedName>
        <fullName evidence="2">Uncharacterized protein</fullName>
    </submittedName>
</protein>
<feature type="region of interest" description="Disordered" evidence="1">
    <location>
        <begin position="421"/>
        <end position="447"/>
    </location>
</feature>
<dbReference type="AlphaFoldDB" id="A0AAN6Z7X6"/>
<keyword evidence="3" id="KW-1185">Reference proteome</keyword>
<feature type="compositionally biased region" description="Low complexity" evidence="1">
    <location>
        <begin position="250"/>
        <end position="265"/>
    </location>
</feature>
<feature type="region of interest" description="Disordered" evidence="1">
    <location>
        <begin position="40"/>
        <end position="73"/>
    </location>
</feature>
<feature type="compositionally biased region" description="Basic and acidic residues" evidence="1">
    <location>
        <begin position="203"/>
        <end position="213"/>
    </location>
</feature>
<proteinExistence type="predicted"/>
<accession>A0AAN6Z7X6</accession>
<feature type="compositionally biased region" description="Low complexity" evidence="1">
    <location>
        <begin position="353"/>
        <end position="367"/>
    </location>
</feature>
<evidence type="ECO:0000256" key="1">
    <source>
        <dbReference type="SAM" id="MobiDB-lite"/>
    </source>
</evidence>
<sequence length="527" mass="58444">MQFIVTKEVDWEADDEAEDPKPRRGVMKRYRFIIDFSRRSSKANGKKSKEHAAKSELSEDYVDSEDEVGDDPKPDQHLCYGCGQLRSELYHYHYPIKAGKRPRPSLCTQCRFFRNARIKNRARNGGRRRRLAESEARVDEREWCSSCGTLRSNEYHVKLLSGELPPWNEICGQCMMRVEKKNKIRRLRVYYEEMDAAEGVEAATHDPLRESLQQRRSSPYAITPTSSREEFQADSAATSPSGPTTGGSSGSSSTAPAAAQADPGSIKIHQESRKPGGQTLKPHARGKTPAPCTAAVPTTSGDTSQRQNARPGPEQHRPRYGQQEDMRKCANVPSYPPEPFTLKSGHTSRGKAQPKPEQQSQYQGQQQYHHHRAQQPPPLRPMGISDRYWASEEGKAEQTFTAGGYSFPGFATAYMFQEDEDGGAAAAPRSNGDYKDNNNSNNNTRYASSSRTFDCASRPAGCTTTATTATTTAAASSEHQHMPPSHANIAQAQVWEVDSDEAEEIEEGHVNLLAGKGKTRSMAAKKA</sequence>
<evidence type="ECO:0000313" key="3">
    <source>
        <dbReference type="Proteomes" id="UP001302602"/>
    </source>
</evidence>